<keyword evidence="4 7" id="KW-0812">Transmembrane</keyword>
<comment type="similarity">
    <text evidence="2">Belongs to the EamA transporter family.</text>
</comment>
<comment type="caution">
    <text evidence="9">The sequence shown here is derived from an EMBL/GenBank/DDBJ whole genome shotgun (WGS) entry which is preliminary data.</text>
</comment>
<dbReference type="PANTHER" id="PTHR32322:SF18">
    <property type="entry name" value="S-ADENOSYLMETHIONINE_S-ADENOSYLHOMOCYSTEINE TRANSPORTER"/>
    <property type="match status" value="1"/>
</dbReference>
<organism evidence="9 10">
    <name type="scientific">Sporolactobacillus shoreae</name>
    <dbReference type="NCBI Taxonomy" id="1465501"/>
    <lineage>
        <taxon>Bacteria</taxon>
        <taxon>Bacillati</taxon>
        <taxon>Bacillota</taxon>
        <taxon>Bacilli</taxon>
        <taxon>Bacillales</taxon>
        <taxon>Sporolactobacillaceae</taxon>
        <taxon>Sporolactobacillus</taxon>
    </lineage>
</organism>
<evidence type="ECO:0000256" key="1">
    <source>
        <dbReference type="ARBA" id="ARBA00004651"/>
    </source>
</evidence>
<proteinExistence type="inferred from homology"/>
<reference evidence="9 10" key="1">
    <citation type="journal article" date="2015" name="Int. J. Syst. Evol. Microbiol.">
        <title>Sporolactobacillus shoreae sp. nov. and Sporolactobacillus spathodeae sp. nov., two spore-forming lactic acid bacteria isolated from tree barks in Thailand.</title>
        <authorList>
            <person name="Thamacharoensuk T."/>
            <person name="Kitahara M."/>
            <person name="Ohkuma M."/>
            <person name="Thongchul N."/>
            <person name="Tanasupawat S."/>
        </authorList>
    </citation>
    <scope>NUCLEOTIDE SEQUENCE [LARGE SCALE GENOMIC DNA]</scope>
    <source>
        <strain evidence="9 10">BK92</strain>
    </source>
</reference>
<feature type="transmembrane region" description="Helical" evidence="7">
    <location>
        <begin position="213"/>
        <end position="231"/>
    </location>
</feature>
<keyword evidence="5 7" id="KW-1133">Transmembrane helix</keyword>
<evidence type="ECO:0000256" key="2">
    <source>
        <dbReference type="ARBA" id="ARBA00007362"/>
    </source>
</evidence>
<feature type="transmembrane region" description="Helical" evidence="7">
    <location>
        <begin position="268"/>
        <end position="287"/>
    </location>
</feature>
<dbReference type="RefSeq" id="WP_135349282.1">
    <property type="nucleotide sequence ID" value="NZ_SRJD01000017.1"/>
</dbReference>
<protein>
    <submittedName>
        <fullName evidence="9">DMT family transporter</fullName>
    </submittedName>
</protein>
<dbReference type="EMBL" id="SRJD01000017">
    <property type="protein sequence ID" value="TGA97013.1"/>
    <property type="molecule type" value="Genomic_DNA"/>
</dbReference>
<feature type="transmembrane region" description="Helical" evidence="7">
    <location>
        <begin position="98"/>
        <end position="116"/>
    </location>
</feature>
<feature type="transmembrane region" description="Helical" evidence="7">
    <location>
        <begin position="128"/>
        <end position="149"/>
    </location>
</feature>
<feature type="domain" description="EamA" evidence="8">
    <location>
        <begin position="9"/>
        <end position="139"/>
    </location>
</feature>
<evidence type="ECO:0000313" key="10">
    <source>
        <dbReference type="Proteomes" id="UP000298347"/>
    </source>
</evidence>
<accession>A0A4Z0GLH0</accession>
<evidence type="ECO:0000256" key="3">
    <source>
        <dbReference type="ARBA" id="ARBA00022475"/>
    </source>
</evidence>
<evidence type="ECO:0000259" key="8">
    <source>
        <dbReference type="Pfam" id="PF00892"/>
    </source>
</evidence>
<dbReference type="InterPro" id="IPR000620">
    <property type="entry name" value="EamA_dom"/>
</dbReference>
<feature type="transmembrane region" description="Helical" evidence="7">
    <location>
        <begin position="243"/>
        <end position="262"/>
    </location>
</feature>
<dbReference type="Pfam" id="PF00892">
    <property type="entry name" value="EamA"/>
    <property type="match status" value="2"/>
</dbReference>
<feature type="domain" description="EamA" evidence="8">
    <location>
        <begin position="151"/>
        <end position="285"/>
    </location>
</feature>
<dbReference type="Proteomes" id="UP000298347">
    <property type="component" value="Unassembled WGS sequence"/>
</dbReference>
<sequence length="308" mass="33687">MKKSVFLSPYFLLLIGVLSVSFSAIFVKWSAAPASVIAMYRMLLTVLLLLPIELIYFFKHTSLNVSEWIRLLLSGLFLALHFLLWMESLKLTSVASSTVILTLQPAFTMAGMLLFYHSRTNLGQMISLLIAVIGSLIIAWGDIGISGSALLGDSFSLLGAAAYATHLLLGQALVKKIPGEFYSFLVFLIAGLVLMGYNSAAGTDMSHYSLKEWGIFLLLALVSTVFGHTMLNICLKYIDATRITMSVVAEPVIASLLAILLLGEGVSLWQVIGGVVTLAGIALYFINPRKRSDMIRRNPSFNIKNLVK</sequence>
<keyword evidence="6 7" id="KW-0472">Membrane</keyword>
<feature type="transmembrane region" description="Helical" evidence="7">
    <location>
        <begin position="181"/>
        <end position="201"/>
    </location>
</feature>
<dbReference type="OrthoDB" id="9790852at2"/>
<comment type="subcellular location">
    <subcellularLocation>
        <location evidence="1">Cell membrane</location>
        <topology evidence="1">Multi-pass membrane protein</topology>
    </subcellularLocation>
</comment>
<dbReference type="InterPro" id="IPR050638">
    <property type="entry name" value="AA-Vitamin_Transporters"/>
</dbReference>
<dbReference type="AlphaFoldDB" id="A0A4Z0GLH0"/>
<dbReference type="PANTHER" id="PTHR32322">
    <property type="entry name" value="INNER MEMBRANE TRANSPORTER"/>
    <property type="match status" value="1"/>
</dbReference>
<feature type="transmembrane region" description="Helical" evidence="7">
    <location>
        <begin position="155"/>
        <end position="174"/>
    </location>
</feature>
<evidence type="ECO:0000256" key="7">
    <source>
        <dbReference type="SAM" id="Phobius"/>
    </source>
</evidence>
<keyword evidence="10" id="KW-1185">Reference proteome</keyword>
<keyword evidence="3" id="KW-1003">Cell membrane</keyword>
<name>A0A4Z0GLH0_9BACL</name>
<feature type="transmembrane region" description="Helical" evidence="7">
    <location>
        <begin position="68"/>
        <end position="86"/>
    </location>
</feature>
<dbReference type="SUPFAM" id="SSF103481">
    <property type="entry name" value="Multidrug resistance efflux transporter EmrE"/>
    <property type="match status" value="2"/>
</dbReference>
<dbReference type="InterPro" id="IPR037185">
    <property type="entry name" value="EmrE-like"/>
</dbReference>
<feature type="transmembrane region" description="Helical" evidence="7">
    <location>
        <begin position="39"/>
        <end position="56"/>
    </location>
</feature>
<evidence type="ECO:0000256" key="5">
    <source>
        <dbReference type="ARBA" id="ARBA00022989"/>
    </source>
</evidence>
<gene>
    <name evidence="9" type="ORF">E4665_13285</name>
</gene>
<dbReference type="GO" id="GO:0005886">
    <property type="term" value="C:plasma membrane"/>
    <property type="evidence" value="ECO:0007669"/>
    <property type="project" value="UniProtKB-SubCell"/>
</dbReference>
<evidence type="ECO:0000256" key="6">
    <source>
        <dbReference type="ARBA" id="ARBA00023136"/>
    </source>
</evidence>
<evidence type="ECO:0000256" key="4">
    <source>
        <dbReference type="ARBA" id="ARBA00022692"/>
    </source>
</evidence>
<evidence type="ECO:0000313" key="9">
    <source>
        <dbReference type="EMBL" id="TGA97013.1"/>
    </source>
</evidence>